<dbReference type="Pfam" id="PF14659">
    <property type="entry name" value="Phage_int_SAM_3"/>
    <property type="match status" value="1"/>
</dbReference>
<dbReference type="Gene3D" id="1.10.150.130">
    <property type="match status" value="1"/>
</dbReference>
<dbReference type="InterPro" id="IPR010998">
    <property type="entry name" value="Integrase_recombinase_N"/>
</dbReference>
<dbReference type="Proteomes" id="UP001597362">
    <property type="component" value="Unassembled WGS sequence"/>
</dbReference>
<keyword evidence="1" id="KW-0238">DNA-binding</keyword>
<proteinExistence type="predicted"/>
<protein>
    <recommendedName>
        <fullName evidence="2">Integrase SAM-like N-terminal domain-containing protein</fullName>
    </recommendedName>
</protein>
<dbReference type="InterPro" id="IPR004107">
    <property type="entry name" value="Integrase_SAM-like_N"/>
</dbReference>
<reference evidence="4" key="1">
    <citation type="journal article" date="2019" name="Int. J. Syst. Evol. Microbiol.">
        <title>The Global Catalogue of Microorganisms (GCM) 10K type strain sequencing project: providing services to taxonomists for standard genome sequencing and annotation.</title>
        <authorList>
            <consortium name="The Broad Institute Genomics Platform"/>
            <consortium name="The Broad Institute Genome Sequencing Center for Infectious Disease"/>
            <person name="Wu L."/>
            <person name="Ma J."/>
        </authorList>
    </citation>
    <scope>NUCLEOTIDE SEQUENCE [LARGE SCALE GENOMIC DNA]</scope>
    <source>
        <strain evidence="4">GH52</strain>
    </source>
</reference>
<keyword evidence="4" id="KW-1185">Reference proteome</keyword>
<organism evidence="3 4">
    <name type="scientific">Paenibacillus yanchengensis</name>
    <dbReference type="NCBI Taxonomy" id="2035833"/>
    <lineage>
        <taxon>Bacteria</taxon>
        <taxon>Bacillati</taxon>
        <taxon>Bacillota</taxon>
        <taxon>Bacilli</taxon>
        <taxon>Bacillales</taxon>
        <taxon>Paenibacillaceae</taxon>
        <taxon>Paenibacillus</taxon>
    </lineage>
</organism>
<dbReference type="EMBL" id="JBHUHO010000029">
    <property type="protein sequence ID" value="MFD2115839.1"/>
    <property type="molecule type" value="Genomic_DNA"/>
</dbReference>
<evidence type="ECO:0000313" key="4">
    <source>
        <dbReference type="Proteomes" id="UP001597362"/>
    </source>
</evidence>
<evidence type="ECO:0000256" key="1">
    <source>
        <dbReference type="ARBA" id="ARBA00023125"/>
    </source>
</evidence>
<gene>
    <name evidence="3" type="ORF">ACFSJH_08910</name>
</gene>
<evidence type="ECO:0000313" key="3">
    <source>
        <dbReference type="EMBL" id="MFD2115839.1"/>
    </source>
</evidence>
<accession>A0ABW4YJL6</accession>
<sequence length="63" mass="7650">MKLKQGYEKTDLPLVDYIRNWIEEYKKDSVRKNTIKIHENNLKNHIKPYFKKLIFKPLSEKGS</sequence>
<feature type="domain" description="Integrase SAM-like N-terminal" evidence="2">
    <location>
        <begin position="15"/>
        <end position="53"/>
    </location>
</feature>
<dbReference type="RefSeq" id="WP_377771419.1">
    <property type="nucleotide sequence ID" value="NZ_JBHUHO010000029.1"/>
</dbReference>
<evidence type="ECO:0000259" key="2">
    <source>
        <dbReference type="Pfam" id="PF14659"/>
    </source>
</evidence>
<comment type="caution">
    <text evidence="3">The sequence shown here is derived from an EMBL/GenBank/DDBJ whole genome shotgun (WGS) entry which is preliminary data.</text>
</comment>
<name>A0ABW4YJL6_9BACL</name>